<keyword evidence="3" id="KW-1185">Reference proteome</keyword>
<gene>
    <name evidence="2" type="ORF">H7C19_31365</name>
</gene>
<feature type="compositionally biased region" description="Basic and acidic residues" evidence="1">
    <location>
        <begin position="93"/>
        <end position="108"/>
    </location>
</feature>
<organism evidence="2 3">
    <name type="scientific">Cohnella nanjingensis</name>
    <dbReference type="NCBI Taxonomy" id="1387779"/>
    <lineage>
        <taxon>Bacteria</taxon>
        <taxon>Bacillati</taxon>
        <taxon>Bacillota</taxon>
        <taxon>Bacilli</taxon>
        <taxon>Bacillales</taxon>
        <taxon>Paenibacillaceae</taxon>
        <taxon>Cohnella</taxon>
    </lineage>
</organism>
<name>A0A7X0RWZ1_9BACL</name>
<evidence type="ECO:0000256" key="1">
    <source>
        <dbReference type="SAM" id="MobiDB-lite"/>
    </source>
</evidence>
<proteinExistence type="predicted"/>
<feature type="compositionally biased region" description="Low complexity" evidence="1">
    <location>
        <begin position="113"/>
        <end position="135"/>
    </location>
</feature>
<dbReference type="Proteomes" id="UP000547209">
    <property type="component" value="Unassembled WGS sequence"/>
</dbReference>
<feature type="region of interest" description="Disordered" evidence="1">
    <location>
        <begin position="59"/>
        <end position="135"/>
    </location>
</feature>
<feature type="compositionally biased region" description="Pro residues" evidence="1">
    <location>
        <begin position="81"/>
        <end position="90"/>
    </location>
</feature>
<reference evidence="2 3" key="1">
    <citation type="submission" date="2020-08" db="EMBL/GenBank/DDBJ databases">
        <title>Cohnella phylogeny.</title>
        <authorList>
            <person name="Dunlap C."/>
        </authorList>
    </citation>
    <scope>NUCLEOTIDE SEQUENCE [LARGE SCALE GENOMIC DNA]</scope>
    <source>
        <strain evidence="2 3">DSM 28246</strain>
    </source>
</reference>
<dbReference type="EMBL" id="JACJVP010000065">
    <property type="protein sequence ID" value="MBB6675171.1"/>
    <property type="molecule type" value="Genomic_DNA"/>
</dbReference>
<dbReference type="RefSeq" id="WP_185673029.1">
    <property type="nucleotide sequence ID" value="NZ_JACJVP010000065.1"/>
</dbReference>
<sequence>MRSKPSQNGIAVFPEAAIRYRRRIRNERVKLIRSDMWTKGILWAAVIGLALQLAGCGASTPNDAAPQPSDRPSTAATDSPAPAPSAPSPTPEDAGKARNHAPDGRASSETDVGASGTASSTGGIASPAGGSAQPPAENAVVFDAEHPALGGIALGIAEADVSAKLGAPGSRYALPDGDSQIGMNEYEGMTVGFDPDGKAVYVEISTEASPSGIQGLSIGMNAGEAARLLSVEKPSGSNVIAARVSGGLLKLDLDPRSQDVLSIKLIGDGK</sequence>
<evidence type="ECO:0000313" key="3">
    <source>
        <dbReference type="Proteomes" id="UP000547209"/>
    </source>
</evidence>
<comment type="caution">
    <text evidence="2">The sequence shown here is derived from an EMBL/GenBank/DDBJ whole genome shotgun (WGS) entry which is preliminary data.</text>
</comment>
<accession>A0A7X0RWZ1</accession>
<evidence type="ECO:0000313" key="2">
    <source>
        <dbReference type="EMBL" id="MBB6675171.1"/>
    </source>
</evidence>
<dbReference type="AlphaFoldDB" id="A0A7X0RWZ1"/>
<protein>
    <submittedName>
        <fullName evidence="2">Uncharacterized protein</fullName>
    </submittedName>
</protein>